<keyword evidence="4 5" id="KW-0472">Membrane</keyword>
<dbReference type="GO" id="GO:0016020">
    <property type="term" value="C:membrane"/>
    <property type="evidence" value="ECO:0007669"/>
    <property type="project" value="UniProtKB-SubCell"/>
</dbReference>
<evidence type="ECO:0000313" key="8">
    <source>
        <dbReference type="Proteomes" id="UP000197468"/>
    </source>
</evidence>
<feature type="domain" description="TMEM205-like" evidence="6">
    <location>
        <begin position="8"/>
        <end position="107"/>
    </location>
</feature>
<dbReference type="OrthoDB" id="5797290at2"/>
<keyword evidence="2 5" id="KW-0812">Transmembrane</keyword>
<organism evidence="7 8">
    <name type="scientific">Roseateles aquatilis</name>
    <dbReference type="NCBI Taxonomy" id="431061"/>
    <lineage>
        <taxon>Bacteria</taxon>
        <taxon>Pseudomonadati</taxon>
        <taxon>Pseudomonadota</taxon>
        <taxon>Betaproteobacteria</taxon>
        <taxon>Burkholderiales</taxon>
        <taxon>Sphaerotilaceae</taxon>
        <taxon>Roseateles</taxon>
    </lineage>
</organism>
<sequence length="148" mass="16088">MLTKIRALLAALWAGELLAVALLAAPNAFATLERAMASQYVGRLFEMDARFALAAGVLLVLMERRLHRDGEVGGSAMNWGFLLPLIAIGCTVAGYYALQPMMEAAKQGQGRWTFLQLHAVSLVFFGLRTIAVLALAWRVMPRGPMAGR</sequence>
<dbReference type="InterPro" id="IPR025423">
    <property type="entry name" value="TMEM205-like"/>
</dbReference>
<proteinExistence type="predicted"/>
<keyword evidence="8" id="KW-1185">Reference proteome</keyword>
<comment type="subcellular location">
    <subcellularLocation>
        <location evidence="1">Membrane</location>
    </subcellularLocation>
</comment>
<feature type="transmembrane region" description="Helical" evidence="5">
    <location>
        <begin position="81"/>
        <end position="98"/>
    </location>
</feature>
<dbReference type="Proteomes" id="UP000197468">
    <property type="component" value="Unassembled WGS sequence"/>
</dbReference>
<gene>
    <name evidence="7" type="ORF">CDN99_06310</name>
</gene>
<evidence type="ECO:0000256" key="5">
    <source>
        <dbReference type="SAM" id="Phobius"/>
    </source>
</evidence>
<evidence type="ECO:0000256" key="3">
    <source>
        <dbReference type="ARBA" id="ARBA00022989"/>
    </source>
</evidence>
<evidence type="ECO:0000256" key="2">
    <source>
        <dbReference type="ARBA" id="ARBA00022692"/>
    </source>
</evidence>
<keyword evidence="3 5" id="KW-1133">Transmembrane helix</keyword>
<dbReference type="EMBL" id="NIOF01000002">
    <property type="protein sequence ID" value="OWQ91972.1"/>
    <property type="molecule type" value="Genomic_DNA"/>
</dbReference>
<reference evidence="7 8" key="1">
    <citation type="journal article" date="2008" name="Int. J. Syst. Evol. Microbiol.">
        <title>Description of Roseateles aquatilis sp. nov. and Roseateles terrae sp. nov., in the class Betaproteobacteria, and emended description of the genus Roseateles.</title>
        <authorList>
            <person name="Gomila M."/>
            <person name="Bowien B."/>
            <person name="Falsen E."/>
            <person name="Moore E.R."/>
            <person name="Lalucat J."/>
        </authorList>
    </citation>
    <scope>NUCLEOTIDE SEQUENCE [LARGE SCALE GENOMIC DNA]</scope>
    <source>
        <strain evidence="7 8">CCUG 48205</strain>
    </source>
</reference>
<evidence type="ECO:0000256" key="4">
    <source>
        <dbReference type="ARBA" id="ARBA00023136"/>
    </source>
</evidence>
<evidence type="ECO:0000313" key="7">
    <source>
        <dbReference type="EMBL" id="OWQ91972.1"/>
    </source>
</evidence>
<dbReference type="RefSeq" id="WP_088383755.1">
    <property type="nucleotide sequence ID" value="NZ_NIOF01000002.1"/>
</dbReference>
<dbReference type="Pfam" id="PF13664">
    <property type="entry name" value="DUF4149"/>
    <property type="match status" value="1"/>
</dbReference>
<dbReference type="AlphaFoldDB" id="A0A246JHE1"/>
<evidence type="ECO:0000256" key="1">
    <source>
        <dbReference type="ARBA" id="ARBA00004370"/>
    </source>
</evidence>
<protein>
    <recommendedName>
        <fullName evidence="6">TMEM205-like domain-containing protein</fullName>
    </recommendedName>
</protein>
<name>A0A246JHE1_9BURK</name>
<accession>A0A246JHE1</accession>
<comment type="caution">
    <text evidence="7">The sequence shown here is derived from an EMBL/GenBank/DDBJ whole genome shotgun (WGS) entry which is preliminary data.</text>
</comment>
<feature type="transmembrane region" description="Helical" evidence="5">
    <location>
        <begin position="118"/>
        <end position="140"/>
    </location>
</feature>
<evidence type="ECO:0000259" key="6">
    <source>
        <dbReference type="Pfam" id="PF13664"/>
    </source>
</evidence>